<name>A0A2W1K275_ACIFR</name>
<dbReference type="RefSeq" id="WP_009565339.1">
    <property type="nucleotide sequence ID" value="NZ_AP025160.1"/>
</dbReference>
<evidence type="ECO:0000313" key="1">
    <source>
        <dbReference type="EMBL" id="PZD80806.1"/>
    </source>
</evidence>
<dbReference type="EMBL" id="QKQP01000005">
    <property type="protein sequence ID" value="PZD80806.1"/>
    <property type="molecule type" value="Genomic_DNA"/>
</dbReference>
<evidence type="ECO:0000313" key="2">
    <source>
        <dbReference type="Proteomes" id="UP000248886"/>
    </source>
</evidence>
<dbReference type="Proteomes" id="UP000248886">
    <property type="component" value="Unassembled WGS sequence"/>
</dbReference>
<dbReference type="AlphaFoldDB" id="A0A2W1K275"/>
<proteinExistence type="predicted"/>
<gene>
    <name evidence="1" type="ORF">DN052_10295</name>
</gene>
<protein>
    <submittedName>
        <fullName evidence="1">Uncharacterized protein</fullName>
    </submittedName>
</protein>
<dbReference type="GeneID" id="65281827"/>
<comment type="caution">
    <text evidence="1">The sequence shown here is derived from an EMBL/GenBank/DDBJ whole genome shotgun (WGS) entry which is preliminary data.</text>
</comment>
<sequence length="88" mass="9797">MTGSLPDCCAENKITNRAELIDCLEALEDTSNLTIEALEERLNHLIIMRNTDHLGMFGEDEGLLDIYTRAIITLETAIDAMSKSQTPE</sequence>
<accession>A0A2W1K275</accession>
<organism evidence="1 2">
    <name type="scientific">Acidithiobacillus ferrooxidans</name>
    <name type="common">Thiobacillus ferrooxidans</name>
    <dbReference type="NCBI Taxonomy" id="920"/>
    <lineage>
        <taxon>Bacteria</taxon>
        <taxon>Pseudomonadati</taxon>
        <taxon>Pseudomonadota</taxon>
        <taxon>Acidithiobacillia</taxon>
        <taxon>Acidithiobacillales</taxon>
        <taxon>Acidithiobacillaceae</taxon>
        <taxon>Acidithiobacillus</taxon>
    </lineage>
</organism>
<reference evidence="1 2" key="1">
    <citation type="submission" date="2018-06" db="EMBL/GenBank/DDBJ databases">
        <title>Draft sequence of Acidithiobacillus ferrooxidans CCM 4253.</title>
        <authorList>
            <person name="Moya-Beltran A."/>
            <person name="Castro M."/>
            <person name="Covarrubias P.C."/>
            <person name="Issotta F."/>
            <person name="Janiczek O."/>
            <person name="Mandl M."/>
            <person name="Kucera J."/>
            <person name="Quatrini R."/>
        </authorList>
    </citation>
    <scope>NUCLEOTIDE SEQUENCE [LARGE SCALE GENOMIC DNA]</scope>
    <source>
        <strain evidence="1 2">CCM 4253</strain>
    </source>
</reference>